<proteinExistence type="predicted"/>
<dbReference type="AlphaFoldDB" id="A0A6J6GA16"/>
<dbReference type="SUPFAM" id="SSF53474">
    <property type="entry name" value="alpha/beta-Hydrolases"/>
    <property type="match status" value="1"/>
</dbReference>
<dbReference type="EMBL" id="CAEZUF010000060">
    <property type="protein sequence ID" value="CAB4593638.1"/>
    <property type="molecule type" value="Genomic_DNA"/>
</dbReference>
<accession>A0A6J6GA16</accession>
<name>A0A6J6GA16_9ZZZZ</name>
<dbReference type="GO" id="GO:0016787">
    <property type="term" value="F:hydrolase activity"/>
    <property type="evidence" value="ECO:0007669"/>
    <property type="project" value="UniProtKB-KW"/>
</dbReference>
<evidence type="ECO:0000259" key="2">
    <source>
        <dbReference type="Pfam" id="PF07859"/>
    </source>
</evidence>
<sequence length="314" mass="34254">MPLSKEFAEHLALREKMAMPAPWEMTMAEYRFRTLPNPDFIGKPEPIFSVEHKVISGPNGYLPIRIYRPSDEPNLPIMLYLHGGGWVIGNMDGFEPTVRSLSNKGNFVVVQVQYQKAPEHPFPTPFNDCYTSLEWIVKNADLLKIDATKIGVGGDSAGGNLAAAVAIKARDTGLVNLAFQMLVYPCTGHDGSLPSAINNGEGFGLTSKVMRWFESQYAQNDAALNNPYAFPATSKNLANLAPALVVTAEYDPLADDGRLYAEALERAGVKVIFKEYLGAIHGFNALAGVSPKVATEVQQFLADGINTYLNGTNQ</sequence>
<feature type="domain" description="Alpha/beta hydrolase fold-3" evidence="2">
    <location>
        <begin position="78"/>
        <end position="283"/>
    </location>
</feature>
<evidence type="ECO:0000256" key="1">
    <source>
        <dbReference type="ARBA" id="ARBA00022801"/>
    </source>
</evidence>
<dbReference type="InterPro" id="IPR029058">
    <property type="entry name" value="AB_hydrolase_fold"/>
</dbReference>
<organism evidence="3">
    <name type="scientific">freshwater metagenome</name>
    <dbReference type="NCBI Taxonomy" id="449393"/>
    <lineage>
        <taxon>unclassified sequences</taxon>
        <taxon>metagenomes</taxon>
        <taxon>ecological metagenomes</taxon>
    </lineage>
</organism>
<dbReference type="PANTHER" id="PTHR48081">
    <property type="entry name" value="AB HYDROLASE SUPERFAMILY PROTEIN C4A8.06C"/>
    <property type="match status" value="1"/>
</dbReference>
<dbReference type="Pfam" id="PF07859">
    <property type="entry name" value="Abhydrolase_3"/>
    <property type="match status" value="1"/>
</dbReference>
<dbReference type="InterPro" id="IPR050300">
    <property type="entry name" value="GDXG_lipolytic_enzyme"/>
</dbReference>
<reference evidence="3" key="1">
    <citation type="submission" date="2020-05" db="EMBL/GenBank/DDBJ databases">
        <authorList>
            <person name="Chiriac C."/>
            <person name="Salcher M."/>
            <person name="Ghai R."/>
            <person name="Kavagutti S V."/>
        </authorList>
    </citation>
    <scope>NUCLEOTIDE SEQUENCE</scope>
</reference>
<dbReference type="PANTHER" id="PTHR48081:SF8">
    <property type="entry name" value="ALPHA_BETA HYDROLASE FOLD-3 DOMAIN-CONTAINING PROTEIN-RELATED"/>
    <property type="match status" value="1"/>
</dbReference>
<keyword evidence="1" id="KW-0378">Hydrolase</keyword>
<dbReference type="Gene3D" id="3.40.50.1820">
    <property type="entry name" value="alpha/beta hydrolase"/>
    <property type="match status" value="1"/>
</dbReference>
<protein>
    <submittedName>
        <fullName evidence="3">Unannotated protein</fullName>
    </submittedName>
</protein>
<dbReference type="InterPro" id="IPR013094">
    <property type="entry name" value="AB_hydrolase_3"/>
</dbReference>
<gene>
    <name evidence="3" type="ORF">UFOPK1791_00703</name>
</gene>
<evidence type="ECO:0000313" key="3">
    <source>
        <dbReference type="EMBL" id="CAB4593638.1"/>
    </source>
</evidence>